<dbReference type="Proteomes" id="UP001314796">
    <property type="component" value="Unassembled WGS sequence"/>
</dbReference>
<feature type="domain" description="N-acetyltransferase" evidence="1">
    <location>
        <begin position="6"/>
        <end position="135"/>
    </location>
</feature>
<dbReference type="EMBL" id="JAFBEE010000001">
    <property type="protein sequence ID" value="MBM7613793.1"/>
    <property type="molecule type" value="Genomic_DNA"/>
</dbReference>
<dbReference type="Gene3D" id="3.40.630.30">
    <property type="match status" value="1"/>
</dbReference>
<gene>
    <name evidence="2" type="ORF">JOC73_000301</name>
</gene>
<protein>
    <submittedName>
        <fullName evidence="2">Ribosomal protein S18 acetylase RimI-like enzyme</fullName>
    </submittedName>
</protein>
<proteinExistence type="predicted"/>
<dbReference type="Pfam" id="PF00583">
    <property type="entry name" value="Acetyltransf_1"/>
    <property type="match status" value="1"/>
</dbReference>
<sequence length="135" mass="15641">MIKYIDTIEGITPQQLEGFFVGWLEPLKQEKHFELFEKSDYFWLAIDEDNNKVVGFITAISDKVLSAYIPLLEVVPSQQGKGIGRKLVELMLDTLKSYYMIDLVCDEDKTPFYKKYGMCKATAMMFRNYDKQGGK</sequence>
<dbReference type="InterPro" id="IPR016181">
    <property type="entry name" value="Acyl_CoA_acyltransferase"/>
</dbReference>
<dbReference type="RefSeq" id="WP_204400059.1">
    <property type="nucleotide sequence ID" value="NZ_JAFBEE010000001.1"/>
</dbReference>
<keyword evidence="3" id="KW-1185">Reference proteome</keyword>
<evidence type="ECO:0000259" key="1">
    <source>
        <dbReference type="PROSITE" id="PS51186"/>
    </source>
</evidence>
<name>A0ABS2NLH2_9FIRM</name>
<dbReference type="PANTHER" id="PTHR43233">
    <property type="entry name" value="FAMILY N-ACETYLTRANSFERASE, PUTATIVE (AFU_ORTHOLOGUE AFUA_6G03350)-RELATED"/>
    <property type="match status" value="1"/>
</dbReference>
<dbReference type="CDD" id="cd04301">
    <property type="entry name" value="NAT_SF"/>
    <property type="match status" value="1"/>
</dbReference>
<accession>A0ABS2NLH2</accession>
<comment type="caution">
    <text evidence="2">The sequence shown here is derived from an EMBL/GenBank/DDBJ whole genome shotgun (WGS) entry which is preliminary data.</text>
</comment>
<dbReference type="InterPro" id="IPR000182">
    <property type="entry name" value="GNAT_dom"/>
</dbReference>
<dbReference type="InterPro" id="IPR053144">
    <property type="entry name" value="Acetyltransferase_Butenolide"/>
</dbReference>
<dbReference type="PANTHER" id="PTHR43233:SF1">
    <property type="entry name" value="FAMILY N-ACETYLTRANSFERASE, PUTATIVE (AFU_ORTHOLOGUE AFUA_6G03350)-RELATED"/>
    <property type="match status" value="1"/>
</dbReference>
<evidence type="ECO:0000313" key="3">
    <source>
        <dbReference type="Proteomes" id="UP001314796"/>
    </source>
</evidence>
<dbReference type="PROSITE" id="PS51186">
    <property type="entry name" value="GNAT"/>
    <property type="match status" value="1"/>
</dbReference>
<reference evidence="2 3" key="1">
    <citation type="submission" date="2021-01" db="EMBL/GenBank/DDBJ databases">
        <title>Genomic Encyclopedia of Type Strains, Phase IV (KMG-IV): sequencing the most valuable type-strain genomes for metagenomic binning, comparative biology and taxonomic classification.</title>
        <authorList>
            <person name="Goeker M."/>
        </authorList>
    </citation>
    <scope>NUCLEOTIDE SEQUENCE [LARGE SCALE GENOMIC DNA]</scope>
    <source>
        <strain evidence="2 3">DSM 25890</strain>
    </source>
</reference>
<organism evidence="2 3">
    <name type="scientific">Alkaliphilus hydrothermalis</name>
    <dbReference type="NCBI Taxonomy" id="1482730"/>
    <lineage>
        <taxon>Bacteria</taxon>
        <taxon>Bacillati</taxon>
        <taxon>Bacillota</taxon>
        <taxon>Clostridia</taxon>
        <taxon>Peptostreptococcales</taxon>
        <taxon>Natronincolaceae</taxon>
        <taxon>Alkaliphilus</taxon>
    </lineage>
</organism>
<dbReference type="SUPFAM" id="SSF55729">
    <property type="entry name" value="Acyl-CoA N-acyltransferases (Nat)"/>
    <property type="match status" value="1"/>
</dbReference>
<evidence type="ECO:0000313" key="2">
    <source>
        <dbReference type="EMBL" id="MBM7613793.1"/>
    </source>
</evidence>